<protein>
    <recommendedName>
        <fullName evidence="10">LITAF domain-containing protein</fullName>
    </recommendedName>
</protein>
<dbReference type="EMBL" id="JACASE010000008">
    <property type="protein sequence ID" value="KAF6439620.1"/>
    <property type="molecule type" value="Genomic_DNA"/>
</dbReference>
<accession>A0A7J8EW52</accession>
<dbReference type="GO" id="GO:0098574">
    <property type="term" value="C:cytoplasmic side of lysosomal membrane"/>
    <property type="evidence" value="ECO:0007669"/>
    <property type="project" value="TreeGrafter"/>
</dbReference>
<dbReference type="AlphaFoldDB" id="A0A7J8EW52"/>
<dbReference type="GO" id="GO:0008270">
    <property type="term" value="F:zinc ion binding"/>
    <property type="evidence" value="ECO:0007669"/>
    <property type="project" value="TreeGrafter"/>
</dbReference>
<dbReference type="OrthoDB" id="4713066at2759"/>
<keyword evidence="9" id="KW-1133">Transmembrane helix</keyword>
<evidence type="ECO:0000256" key="3">
    <source>
        <dbReference type="ARBA" id="ARBA00004630"/>
    </source>
</evidence>
<evidence type="ECO:0000256" key="1">
    <source>
        <dbReference type="ARBA" id="ARBA00004125"/>
    </source>
</evidence>
<evidence type="ECO:0000313" key="11">
    <source>
        <dbReference type="EMBL" id="KAF6439620.1"/>
    </source>
</evidence>
<evidence type="ECO:0000256" key="7">
    <source>
        <dbReference type="ARBA" id="ARBA00023136"/>
    </source>
</evidence>
<organism evidence="11 12">
    <name type="scientific">Rousettus aegyptiacus</name>
    <name type="common">Egyptian fruit bat</name>
    <name type="synonym">Pteropus aegyptiacus</name>
    <dbReference type="NCBI Taxonomy" id="9407"/>
    <lineage>
        <taxon>Eukaryota</taxon>
        <taxon>Metazoa</taxon>
        <taxon>Chordata</taxon>
        <taxon>Craniata</taxon>
        <taxon>Vertebrata</taxon>
        <taxon>Euteleostomi</taxon>
        <taxon>Mammalia</taxon>
        <taxon>Eutheria</taxon>
        <taxon>Laurasiatheria</taxon>
        <taxon>Chiroptera</taxon>
        <taxon>Yinpterochiroptera</taxon>
        <taxon>Pteropodoidea</taxon>
        <taxon>Pteropodidae</taxon>
        <taxon>Rousettinae</taxon>
        <taxon>Rousettus</taxon>
    </lineage>
</organism>
<keyword evidence="12" id="KW-1185">Reference proteome</keyword>
<evidence type="ECO:0000256" key="5">
    <source>
        <dbReference type="ARBA" id="ARBA00022723"/>
    </source>
</evidence>
<evidence type="ECO:0000256" key="4">
    <source>
        <dbReference type="ARBA" id="ARBA00005975"/>
    </source>
</evidence>
<feature type="compositionally biased region" description="Pro residues" evidence="8">
    <location>
        <begin position="39"/>
        <end position="59"/>
    </location>
</feature>
<dbReference type="InterPro" id="IPR037519">
    <property type="entry name" value="LITAF_fam"/>
</dbReference>
<sequence>MKTAKNKSSSAQSLEPDAARIPLLEQSTSEESRWKCPQEPLPNLSPPESRPQSPPPAYFPGPQLVQKAVFTGMPTIVSAIPIQLPCPYCGNYIITVTTPTPGILTWLLCTGLFMFGCALGCCLVPFCVDSLMDVRHMCPVCRSELFRYKRL</sequence>
<dbReference type="SMART" id="SM00714">
    <property type="entry name" value="LITAF"/>
    <property type="match status" value="1"/>
</dbReference>
<feature type="domain" description="LITAF" evidence="10">
    <location>
        <begin position="65"/>
        <end position="150"/>
    </location>
</feature>
<comment type="similarity">
    <text evidence="4">Belongs to the CDIP1/LITAF family.</text>
</comment>
<feature type="region of interest" description="Disordered" evidence="8">
    <location>
        <begin position="1"/>
        <end position="59"/>
    </location>
</feature>
<proteinExistence type="inferred from homology"/>
<comment type="caution">
    <text evidence="11">The sequence shown here is derived from an EMBL/GenBank/DDBJ whole genome shotgun (WGS) entry which is preliminary data.</text>
</comment>
<evidence type="ECO:0000259" key="10">
    <source>
        <dbReference type="PROSITE" id="PS51837"/>
    </source>
</evidence>
<feature type="transmembrane region" description="Helical" evidence="9">
    <location>
        <begin position="103"/>
        <end position="128"/>
    </location>
</feature>
<dbReference type="Proteomes" id="UP000593571">
    <property type="component" value="Unassembled WGS sequence"/>
</dbReference>
<keyword evidence="6" id="KW-0862">Zinc</keyword>
<dbReference type="PROSITE" id="PS51837">
    <property type="entry name" value="LITAF"/>
    <property type="match status" value="1"/>
</dbReference>
<dbReference type="InterPro" id="IPR006629">
    <property type="entry name" value="LITAF"/>
</dbReference>
<evidence type="ECO:0000256" key="9">
    <source>
        <dbReference type="SAM" id="Phobius"/>
    </source>
</evidence>
<keyword evidence="9" id="KW-0812">Transmembrane</keyword>
<evidence type="ECO:0000256" key="2">
    <source>
        <dbReference type="ARBA" id="ARBA00004414"/>
    </source>
</evidence>
<evidence type="ECO:0000313" key="12">
    <source>
        <dbReference type="Proteomes" id="UP000593571"/>
    </source>
</evidence>
<dbReference type="GO" id="GO:0001817">
    <property type="term" value="P:regulation of cytokine production"/>
    <property type="evidence" value="ECO:0007669"/>
    <property type="project" value="TreeGrafter"/>
</dbReference>
<dbReference type="GO" id="GO:0005634">
    <property type="term" value="C:nucleus"/>
    <property type="evidence" value="ECO:0007669"/>
    <property type="project" value="TreeGrafter"/>
</dbReference>
<dbReference type="Pfam" id="PF10601">
    <property type="entry name" value="zf-LITAF-like"/>
    <property type="match status" value="1"/>
</dbReference>
<keyword evidence="5" id="KW-0479">Metal-binding</keyword>
<keyword evidence="7 9" id="KW-0472">Membrane</keyword>
<evidence type="ECO:0000256" key="8">
    <source>
        <dbReference type="SAM" id="MobiDB-lite"/>
    </source>
</evidence>
<dbReference type="PANTHER" id="PTHR23292">
    <property type="entry name" value="LIPOPOLYSACCHARIDE-INDUCED TUMOR NECROSIS FACTOR-ALPHA FACTOR"/>
    <property type="match status" value="1"/>
</dbReference>
<reference evidence="11 12" key="1">
    <citation type="journal article" date="2020" name="Nature">
        <title>Six reference-quality genomes reveal evolution of bat adaptations.</title>
        <authorList>
            <person name="Jebb D."/>
            <person name="Huang Z."/>
            <person name="Pippel M."/>
            <person name="Hughes G.M."/>
            <person name="Lavrichenko K."/>
            <person name="Devanna P."/>
            <person name="Winkler S."/>
            <person name="Jermiin L.S."/>
            <person name="Skirmuntt E.C."/>
            <person name="Katzourakis A."/>
            <person name="Burkitt-Gray L."/>
            <person name="Ray D.A."/>
            <person name="Sullivan K.A.M."/>
            <person name="Roscito J.G."/>
            <person name="Kirilenko B.M."/>
            <person name="Davalos L.M."/>
            <person name="Corthals A.P."/>
            <person name="Power M.L."/>
            <person name="Jones G."/>
            <person name="Ransome R.D."/>
            <person name="Dechmann D.K.N."/>
            <person name="Locatelli A.G."/>
            <person name="Puechmaille S.J."/>
            <person name="Fedrigo O."/>
            <person name="Jarvis E.D."/>
            <person name="Hiller M."/>
            <person name="Vernes S.C."/>
            <person name="Myers E.W."/>
            <person name="Teeling E.C."/>
        </authorList>
    </citation>
    <scope>NUCLEOTIDE SEQUENCE [LARGE SCALE GENOMIC DNA]</scope>
    <source>
        <strain evidence="11">MRouAeg1</strain>
        <tissue evidence="11">Muscle</tissue>
    </source>
</reference>
<gene>
    <name evidence="11" type="ORF">HJG63_000135</name>
</gene>
<name>A0A7J8EW52_ROUAE</name>
<comment type="subcellular location">
    <subcellularLocation>
        <location evidence="1">Endosome membrane</location>
        <topology evidence="1">Peripheral membrane protein</topology>
        <orientation evidence="1">Cytoplasmic side</orientation>
    </subcellularLocation>
    <subcellularLocation>
        <location evidence="2">Late endosome membrane</location>
    </subcellularLocation>
    <subcellularLocation>
        <location evidence="3">Lysosome membrane</location>
        <topology evidence="3">Peripheral membrane protein</topology>
        <orientation evidence="3">Cytoplasmic side</orientation>
    </subcellularLocation>
</comment>
<dbReference type="PANTHER" id="PTHR23292:SF27">
    <property type="entry name" value="LITAF DOMAIN-CONTAINING PROTEIN"/>
    <property type="match status" value="1"/>
</dbReference>
<feature type="compositionally biased region" description="Polar residues" evidence="8">
    <location>
        <begin position="1"/>
        <end position="13"/>
    </location>
</feature>
<dbReference type="GO" id="GO:0098560">
    <property type="term" value="C:cytoplasmic side of late endosome membrane"/>
    <property type="evidence" value="ECO:0007669"/>
    <property type="project" value="TreeGrafter"/>
</dbReference>
<evidence type="ECO:0000256" key="6">
    <source>
        <dbReference type="ARBA" id="ARBA00022833"/>
    </source>
</evidence>